<dbReference type="InterPro" id="IPR002938">
    <property type="entry name" value="FAD-bd"/>
</dbReference>
<dbReference type="SUPFAM" id="SSF51905">
    <property type="entry name" value="FAD/NAD(P)-binding domain"/>
    <property type="match status" value="1"/>
</dbReference>
<sequence>MSQTFDADVAIVGAGPIGTLLGLLLGQKGHTVTILEKWPTAFARSRACTFDHEIARILGYVGVDSENDSSIEYHTKDPYSWRNAKGETLMEIDWSSMSDSGWRTRYWFYQPDFEKRLHGIADTMEGVSIRRGWHVVGIEQDEDSVTLHGELTSNPEVENPDNPKEQLRARYVIGADGANSFVRQALNLEMNDLGFFFDWLVLDVQPTQELEHGPVHWQLCDPKRPTTIVPGGPGRRRWEFMALPGEDLQEMVTEDNAWKMLEPWGVTPEKAILERTTIYRFQARWAEEWRRGRAFIAGDAAHLMPPFAGEGMCAGVRDALNLSWRLDLVLKGKADDKLLDTYEQERRDHARDYIDFSMELGRVICIPDEEAAAERDARMIDEMKNWDGVPRNADVAQLGPGVWQADSPLGGDLGKQGIVQYQGRTGRFDDVVGRGWSVIGMNSRPVDVLDERQLFVLDTIGAHSVSIGSESGTVDVLDKDRLYERWLTEAGVKYAILRPDFYVYATARDERELAQRIDELAQLLHLVEAPVLS</sequence>
<dbReference type="Proteomes" id="UP001596244">
    <property type="component" value="Unassembled WGS sequence"/>
</dbReference>
<dbReference type="PRINTS" id="PR00420">
    <property type="entry name" value="RNGMNOXGNASE"/>
</dbReference>
<keyword evidence="4" id="KW-1185">Reference proteome</keyword>
<accession>A0ABW1QG00</accession>
<dbReference type="Gene3D" id="3.30.70.2450">
    <property type="match status" value="1"/>
</dbReference>
<dbReference type="NCBIfam" id="NF004829">
    <property type="entry name" value="PRK06183.1-3"/>
    <property type="match status" value="1"/>
</dbReference>
<dbReference type="Pfam" id="PF01494">
    <property type="entry name" value="FAD_binding_3"/>
    <property type="match status" value="1"/>
</dbReference>
<dbReference type="PANTHER" id="PTHR43476:SF3">
    <property type="entry name" value="FAD-BINDING MONOOXYGENASE"/>
    <property type="match status" value="1"/>
</dbReference>
<proteinExistence type="predicted"/>
<dbReference type="Gene3D" id="3.50.50.60">
    <property type="entry name" value="FAD/NAD(P)-binding domain"/>
    <property type="match status" value="1"/>
</dbReference>
<dbReference type="RefSeq" id="WP_377001809.1">
    <property type="nucleotide sequence ID" value="NZ_JBHSQE010000009.1"/>
</dbReference>
<dbReference type="EMBL" id="JBHSQE010000009">
    <property type="protein sequence ID" value="MFC6147180.1"/>
    <property type="molecule type" value="Genomic_DNA"/>
</dbReference>
<keyword evidence="1" id="KW-0560">Oxidoreductase</keyword>
<comment type="caution">
    <text evidence="3">The sequence shown here is derived from an EMBL/GenBank/DDBJ whole genome shotgun (WGS) entry which is preliminary data.</text>
</comment>
<dbReference type="PANTHER" id="PTHR43476">
    <property type="entry name" value="3-(3-HYDROXY-PHENYL)PROPIONATE/3-HYDROXYCINNAMIC ACID HYDROXYLASE"/>
    <property type="match status" value="1"/>
</dbReference>
<dbReference type="InterPro" id="IPR036188">
    <property type="entry name" value="FAD/NAD-bd_sf"/>
</dbReference>
<dbReference type="InterPro" id="IPR050631">
    <property type="entry name" value="PheA/TfdB_FAD_monoxygenase"/>
</dbReference>
<evidence type="ECO:0000259" key="2">
    <source>
        <dbReference type="Pfam" id="PF01494"/>
    </source>
</evidence>
<evidence type="ECO:0000313" key="3">
    <source>
        <dbReference type="EMBL" id="MFC6147180.1"/>
    </source>
</evidence>
<evidence type="ECO:0000256" key="1">
    <source>
        <dbReference type="ARBA" id="ARBA00023002"/>
    </source>
</evidence>
<name>A0ABW1QG00_9CORY</name>
<feature type="domain" description="FAD-binding" evidence="2">
    <location>
        <begin position="6"/>
        <end position="357"/>
    </location>
</feature>
<evidence type="ECO:0000313" key="4">
    <source>
        <dbReference type="Proteomes" id="UP001596244"/>
    </source>
</evidence>
<organism evidence="3 4">
    <name type="scientific">Corynebacterium nasicanis</name>
    <dbReference type="NCBI Taxonomy" id="1448267"/>
    <lineage>
        <taxon>Bacteria</taxon>
        <taxon>Bacillati</taxon>
        <taxon>Actinomycetota</taxon>
        <taxon>Actinomycetes</taxon>
        <taxon>Mycobacteriales</taxon>
        <taxon>Corynebacteriaceae</taxon>
        <taxon>Corynebacterium</taxon>
    </lineage>
</organism>
<reference evidence="4" key="1">
    <citation type="journal article" date="2019" name="Int. J. Syst. Evol. Microbiol.">
        <title>The Global Catalogue of Microorganisms (GCM) 10K type strain sequencing project: providing services to taxonomists for standard genome sequencing and annotation.</title>
        <authorList>
            <consortium name="The Broad Institute Genomics Platform"/>
            <consortium name="The Broad Institute Genome Sequencing Center for Infectious Disease"/>
            <person name="Wu L."/>
            <person name="Ma J."/>
        </authorList>
    </citation>
    <scope>NUCLEOTIDE SEQUENCE [LARGE SCALE GENOMIC DNA]</scope>
    <source>
        <strain evidence="4">CCUG 51943</strain>
    </source>
</reference>
<gene>
    <name evidence="3" type="ORF">ACFPUZ_10240</name>
</gene>
<protein>
    <submittedName>
        <fullName evidence="3">Bifunctional 3-(3-hydroxy-phenyl)propionate/3-hydroxycinnamic acid hydroxylase</fullName>
    </submittedName>
</protein>